<accession>A0ABR0DXJ8</accession>
<keyword evidence="1" id="KW-0732">Signal</keyword>
<sequence>MHFSTASITAALATIVLAVPVPQIGGEAQACQGLVNGVTNGVGQGTAAALNNVAGNVGTVKAAARWLKVFRRQGSGLAAACYDVVNNVDQGTGYAAQNIQAGAVGDTGDECTGDCAVGNARRQIADISNGVQGVTNAAGVGQETAPVTGALANTGNGIDAAENSVGAELGTAEADIPADTGAEIGNAIGSGLSGAKSSAPARRQLNKIAEGTQDVGNALGVGDEVAPVVAAEDNIDGVGTGDVGAAGNQVGGAVQGALTKAGSSVP</sequence>
<name>A0ABR0DXJ8_ZASCE</name>
<feature type="chain" id="PRO_5047206551" evidence="1">
    <location>
        <begin position="19"/>
        <end position="266"/>
    </location>
</feature>
<gene>
    <name evidence="2" type="ORF">PRZ48_014920</name>
</gene>
<evidence type="ECO:0000313" key="2">
    <source>
        <dbReference type="EMBL" id="KAK4493735.1"/>
    </source>
</evidence>
<comment type="caution">
    <text evidence="2">The sequence shown here is derived from an EMBL/GenBank/DDBJ whole genome shotgun (WGS) entry which is preliminary data.</text>
</comment>
<protein>
    <submittedName>
        <fullName evidence="2">Uncharacterized protein</fullName>
    </submittedName>
</protein>
<reference evidence="2 3" key="1">
    <citation type="journal article" date="2023" name="G3 (Bethesda)">
        <title>A chromosome-level genome assembly of Zasmidium syzygii isolated from banana leaves.</title>
        <authorList>
            <person name="van Westerhoven A.C."/>
            <person name="Mehrabi R."/>
            <person name="Talebi R."/>
            <person name="Steentjes M.B.F."/>
            <person name="Corcolon B."/>
            <person name="Chong P.A."/>
            <person name="Kema G.H.J."/>
            <person name="Seidl M.F."/>
        </authorList>
    </citation>
    <scope>NUCLEOTIDE SEQUENCE [LARGE SCALE GENOMIC DNA]</scope>
    <source>
        <strain evidence="2 3">P124</strain>
    </source>
</reference>
<evidence type="ECO:0000313" key="3">
    <source>
        <dbReference type="Proteomes" id="UP001305779"/>
    </source>
</evidence>
<keyword evidence="3" id="KW-1185">Reference proteome</keyword>
<feature type="signal peptide" evidence="1">
    <location>
        <begin position="1"/>
        <end position="18"/>
    </location>
</feature>
<dbReference type="EMBL" id="JAXOVC010000015">
    <property type="protein sequence ID" value="KAK4493735.1"/>
    <property type="molecule type" value="Genomic_DNA"/>
</dbReference>
<evidence type="ECO:0000256" key="1">
    <source>
        <dbReference type="SAM" id="SignalP"/>
    </source>
</evidence>
<organism evidence="2 3">
    <name type="scientific">Zasmidium cellare</name>
    <name type="common">Wine cellar mold</name>
    <name type="synonym">Racodium cellare</name>
    <dbReference type="NCBI Taxonomy" id="395010"/>
    <lineage>
        <taxon>Eukaryota</taxon>
        <taxon>Fungi</taxon>
        <taxon>Dikarya</taxon>
        <taxon>Ascomycota</taxon>
        <taxon>Pezizomycotina</taxon>
        <taxon>Dothideomycetes</taxon>
        <taxon>Dothideomycetidae</taxon>
        <taxon>Mycosphaerellales</taxon>
        <taxon>Mycosphaerellaceae</taxon>
        <taxon>Zasmidium</taxon>
    </lineage>
</organism>
<dbReference type="Proteomes" id="UP001305779">
    <property type="component" value="Unassembled WGS sequence"/>
</dbReference>
<proteinExistence type="predicted"/>